<keyword evidence="4" id="KW-1185">Reference proteome</keyword>
<dbReference type="InterPro" id="IPR051422">
    <property type="entry name" value="AlkB_tRNA_MeTrf/Diox"/>
</dbReference>
<dbReference type="Pfam" id="PF08241">
    <property type="entry name" value="Methyltransf_11"/>
    <property type="match status" value="1"/>
</dbReference>
<dbReference type="GO" id="GO:0030488">
    <property type="term" value="P:tRNA methylation"/>
    <property type="evidence" value="ECO:0007669"/>
    <property type="project" value="TreeGrafter"/>
</dbReference>
<dbReference type="WBParaSite" id="SVE_1804300.1">
    <property type="protein sequence ID" value="SVE_1804300.1"/>
    <property type="gene ID" value="SVE_1804300"/>
</dbReference>
<dbReference type="GO" id="GO:0005634">
    <property type="term" value="C:nucleus"/>
    <property type="evidence" value="ECO:0007669"/>
    <property type="project" value="TreeGrafter"/>
</dbReference>
<feature type="domain" description="Methyltransferase type 11" evidence="3">
    <location>
        <begin position="78"/>
        <end position="167"/>
    </location>
</feature>
<evidence type="ECO:0000259" key="3">
    <source>
        <dbReference type="Pfam" id="PF08241"/>
    </source>
</evidence>
<dbReference type="AlphaFoldDB" id="A0A0K0G011"/>
<sequence length="379" mass="43262">MNLFNKTVKESFNIPSNNGDICKQIEYEYVHDVYTQLAGHCLRVCKNAPKSSTKSGRVPQWSVVKKFLKELPDGCVILDVGCGQAKYELENGYIIGFDCCCDVLIKTEKRNNVDVLVADTLNIPIKKKSIDAALCVSVIHHFTTFERRKEALMSISKCLKPNSLLFINAWAYEQPNGKFPSVDVLVPWNLHEIKKPFFKFNNESTREERIIKSSIPINLPSENTISSWFSNKISKILPTQVSGFIKLNGAQQTPNMIDTNNKIQKIPPAIPKIVESIKRQSTTEQLFCGIKRWSPMIGRKLLSLVKNVEEQYADELTDQIFSEAFTEILSILHEVTYYRYYHVFKQGELENLIDSVPGLKTVDSFYDSANWCCIVEKIE</sequence>
<dbReference type="SUPFAM" id="SSF53335">
    <property type="entry name" value="S-adenosyl-L-methionine-dependent methyltransferases"/>
    <property type="match status" value="1"/>
</dbReference>
<dbReference type="GO" id="GO:0000049">
    <property type="term" value="F:tRNA binding"/>
    <property type="evidence" value="ECO:0007669"/>
    <property type="project" value="TreeGrafter"/>
</dbReference>
<evidence type="ECO:0000313" key="4">
    <source>
        <dbReference type="Proteomes" id="UP000035680"/>
    </source>
</evidence>
<dbReference type="GO" id="GO:0002098">
    <property type="term" value="P:tRNA wobble uridine modification"/>
    <property type="evidence" value="ECO:0007669"/>
    <property type="project" value="TreeGrafter"/>
</dbReference>
<organism evidence="4 5">
    <name type="scientific">Strongyloides venezuelensis</name>
    <name type="common">Threadworm</name>
    <dbReference type="NCBI Taxonomy" id="75913"/>
    <lineage>
        <taxon>Eukaryota</taxon>
        <taxon>Metazoa</taxon>
        <taxon>Ecdysozoa</taxon>
        <taxon>Nematoda</taxon>
        <taxon>Chromadorea</taxon>
        <taxon>Rhabditida</taxon>
        <taxon>Tylenchina</taxon>
        <taxon>Panagrolaimomorpha</taxon>
        <taxon>Strongyloidoidea</taxon>
        <taxon>Strongyloididae</taxon>
        <taxon>Strongyloides</taxon>
    </lineage>
</organism>
<dbReference type="InterPro" id="IPR029063">
    <property type="entry name" value="SAM-dependent_MTases_sf"/>
</dbReference>
<name>A0A0K0G011_STRVS</name>
<dbReference type="Gene3D" id="3.40.50.150">
    <property type="entry name" value="Vaccinia Virus protein VP39"/>
    <property type="match status" value="2"/>
</dbReference>
<evidence type="ECO:0000256" key="2">
    <source>
        <dbReference type="ARBA" id="ARBA00022679"/>
    </source>
</evidence>
<reference evidence="4" key="1">
    <citation type="submission" date="2014-07" db="EMBL/GenBank/DDBJ databases">
        <authorList>
            <person name="Martin A.A"/>
            <person name="De Silva N."/>
        </authorList>
    </citation>
    <scope>NUCLEOTIDE SEQUENCE</scope>
</reference>
<proteinExistence type="predicted"/>
<accession>A0A0K0G011</accession>
<keyword evidence="1" id="KW-0489">Methyltransferase</keyword>
<dbReference type="GO" id="GO:0008757">
    <property type="term" value="F:S-adenosylmethionine-dependent methyltransferase activity"/>
    <property type="evidence" value="ECO:0007669"/>
    <property type="project" value="InterPro"/>
</dbReference>
<reference evidence="5" key="2">
    <citation type="submission" date="2015-08" db="UniProtKB">
        <authorList>
            <consortium name="WormBaseParasite"/>
        </authorList>
    </citation>
    <scope>IDENTIFICATION</scope>
</reference>
<dbReference type="GO" id="GO:0005737">
    <property type="term" value="C:cytoplasm"/>
    <property type="evidence" value="ECO:0007669"/>
    <property type="project" value="TreeGrafter"/>
</dbReference>
<dbReference type="InterPro" id="IPR013216">
    <property type="entry name" value="Methyltransf_11"/>
</dbReference>
<evidence type="ECO:0000256" key="1">
    <source>
        <dbReference type="ARBA" id="ARBA00022603"/>
    </source>
</evidence>
<dbReference type="Proteomes" id="UP000035680">
    <property type="component" value="Unassembled WGS sequence"/>
</dbReference>
<evidence type="ECO:0000313" key="5">
    <source>
        <dbReference type="WBParaSite" id="SVE_1804300.1"/>
    </source>
</evidence>
<dbReference type="STRING" id="75913.A0A0K0G011"/>
<dbReference type="CDD" id="cd02440">
    <property type="entry name" value="AdoMet_MTases"/>
    <property type="match status" value="1"/>
</dbReference>
<keyword evidence="2" id="KW-0808">Transferase</keyword>
<dbReference type="GO" id="GO:0106335">
    <property type="term" value="F:tRNA (5-carboxymethyluridine(34)-5-O)-methyltransferase activity"/>
    <property type="evidence" value="ECO:0007669"/>
    <property type="project" value="TreeGrafter"/>
</dbReference>
<protein>
    <submittedName>
        <fullName evidence="5">Putative methyltransferase KIAA1456 (inferred by orthology to a human protein)</fullName>
    </submittedName>
</protein>
<dbReference type="PANTHER" id="PTHR13069:SF34">
    <property type="entry name" value="METHYLTRANSFERASE TYPE 11 DOMAIN-CONTAINING PROTEIN"/>
    <property type="match status" value="1"/>
</dbReference>
<dbReference type="PANTHER" id="PTHR13069">
    <property type="entry name" value="ALKYLATED DNA REPAIR PROTEIN ALKB HOMOLOG 8"/>
    <property type="match status" value="1"/>
</dbReference>